<dbReference type="RefSeq" id="WP_136697297.1">
    <property type="nucleotide sequence ID" value="NZ_FOWQ01000005.1"/>
</dbReference>
<evidence type="ECO:0000313" key="1">
    <source>
        <dbReference type="EMBL" id="SFP52476.1"/>
    </source>
</evidence>
<evidence type="ECO:0000313" key="2">
    <source>
        <dbReference type="Proteomes" id="UP000198857"/>
    </source>
</evidence>
<proteinExistence type="predicted"/>
<dbReference type="STRING" id="1523247.SAMN05660464_3433"/>
<name>A0A1I5R344_9ACTN</name>
<dbReference type="AlphaFoldDB" id="A0A1I5R344"/>
<sequence length="92" mass="9723">MATATLATIHTPPSVARRPMPALARDLLAVAWEPGAAPPREVRVRPELAGRLGGEPGPDGQWLLGEPAGVPLVVDPLLPRSPGFEVRRVAPR</sequence>
<dbReference type="EMBL" id="FOWQ01000005">
    <property type="protein sequence ID" value="SFP52476.1"/>
    <property type="molecule type" value="Genomic_DNA"/>
</dbReference>
<dbReference type="OrthoDB" id="5197784at2"/>
<keyword evidence="2" id="KW-1185">Reference proteome</keyword>
<protein>
    <submittedName>
        <fullName evidence="1">Uncharacterized protein</fullName>
    </submittedName>
</protein>
<gene>
    <name evidence="1" type="ORF">SAMN05660464_3433</name>
</gene>
<dbReference type="Proteomes" id="UP000198857">
    <property type="component" value="Unassembled WGS sequence"/>
</dbReference>
<organism evidence="1 2">
    <name type="scientific">Geodermatophilus dictyosporus</name>
    <dbReference type="NCBI Taxonomy" id="1523247"/>
    <lineage>
        <taxon>Bacteria</taxon>
        <taxon>Bacillati</taxon>
        <taxon>Actinomycetota</taxon>
        <taxon>Actinomycetes</taxon>
        <taxon>Geodermatophilales</taxon>
        <taxon>Geodermatophilaceae</taxon>
        <taxon>Geodermatophilus</taxon>
    </lineage>
</organism>
<accession>A0A1I5R344</accession>
<reference evidence="2" key="1">
    <citation type="submission" date="2016-10" db="EMBL/GenBank/DDBJ databases">
        <authorList>
            <person name="Varghese N."/>
            <person name="Submissions S."/>
        </authorList>
    </citation>
    <scope>NUCLEOTIDE SEQUENCE [LARGE SCALE GENOMIC DNA]</scope>
    <source>
        <strain evidence="2">DSM 44208</strain>
    </source>
</reference>